<gene>
    <name evidence="2" type="ORF">H7965_02210</name>
</gene>
<proteinExistence type="predicted"/>
<dbReference type="AlphaFoldDB" id="A0A9X0UBM5"/>
<dbReference type="PROSITE" id="PS51186">
    <property type="entry name" value="GNAT"/>
    <property type="match status" value="1"/>
</dbReference>
<dbReference type="Proteomes" id="UP000600101">
    <property type="component" value="Unassembled WGS sequence"/>
</dbReference>
<keyword evidence="3" id="KW-1185">Reference proteome</keyword>
<dbReference type="InterPro" id="IPR056935">
    <property type="entry name" value="Rv0428c-like_C"/>
</dbReference>
<dbReference type="EMBL" id="JACOMF010000002">
    <property type="protein sequence ID" value="MBC4014124.1"/>
    <property type="molecule type" value="Genomic_DNA"/>
</dbReference>
<organism evidence="2 3">
    <name type="scientific">Siccirubricoccus deserti</name>
    <dbReference type="NCBI Taxonomy" id="2013562"/>
    <lineage>
        <taxon>Bacteria</taxon>
        <taxon>Pseudomonadati</taxon>
        <taxon>Pseudomonadota</taxon>
        <taxon>Alphaproteobacteria</taxon>
        <taxon>Acetobacterales</taxon>
        <taxon>Roseomonadaceae</taxon>
        <taxon>Siccirubricoccus</taxon>
    </lineage>
</organism>
<comment type="caution">
    <text evidence="2">The sequence shown here is derived from an EMBL/GenBank/DDBJ whole genome shotgun (WGS) entry which is preliminary data.</text>
</comment>
<feature type="domain" description="N-acetyltransferase" evidence="1">
    <location>
        <begin position="118"/>
        <end position="251"/>
    </location>
</feature>
<protein>
    <submittedName>
        <fullName evidence="2">GNAT family N-acetyltransferase</fullName>
    </submittedName>
</protein>
<dbReference type="InterPro" id="IPR000182">
    <property type="entry name" value="GNAT_dom"/>
</dbReference>
<reference evidence="2" key="1">
    <citation type="submission" date="2020-08" db="EMBL/GenBank/DDBJ databases">
        <authorList>
            <person name="Hu Y."/>
            <person name="Nguyen S.V."/>
            <person name="Li F."/>
            <person name="Fanning S."/>
        </authorList>
    </citation>
    <scope>NUCLEOTIDE SEQUENCE</scope>
    <source>
        <strain evidence="2">SYSU D8009</strain>
    </source>
</reference>
<evidence type="ECO:0000259" key="1">
    <source>
        <dbReference type="PROSITE" id="PS51186"/>
    </source>
</evidence>
<dbReference type="Pfam" id="PF24553">
    <property type="entry name" value="Rv0428c_C"/>
    <property type="match status" value="1"/>
</dbReference>
<evidence type="ECO:0000313" key="3">
    <source>
        <dbReference type="Proteomes" id="UP000600101"/>
    </source>
</evidence>
<dbReference type="SUPFAM" id="SSF55729">
    <property type="entry name" value="Acyl-CoA N-acyltransferases (Nat)"/>
    <property type="match status" value="1"/>
</dbReference>
<accession>A0A9X0UBM5</accession>
<dbReference type="Gene3D" id="3.40.630.30">
    <property type="match status" value="1"/>
</dbReference>
<evidence type="ECO:0000313" key="2">
    <source>
        <dbReference type="EMBL" id="MBC4014124.1"/>
    </source>
</evidence>
<dbReference type="GO" id="GO:0016747">
    <property type="term" value="F:acyltransferase activity, transferring groups other than amino-acyl groups"/>
    <property type="evidence" value="ECO:0007669"/>
    <property type="project" value="InterPro"/>
</dbReference>
<name>A0A9X0UBM5_9PROT</name>
<dbReference type="InterPro" id="IPR016181">
    <property type="entry name" value="Acyl_CoA_acyltransferase"/>
</dbReference>
<sequence length="251" mass="26656">MGGAGPMADILGLERACLNALPAPRQAFIGPFVLKGFLGGTGRANAASALDPAPLADLAGTVERVEAAYAHMGLPCRFRLTPLDPAGLHPFLLARGYAEKDETVVVAGPIAGIATPDAAVRDEGGPSEAWMALVATAEYQLPARQAEKLRNPELLAVPGAWLVLREDGMDAACLFAVADGPYCGFFDLATRPEFRRRGLGERIIRAAAHWARARGATVLWAQVAAANGPSLALQRRVGLTEVYRYRYLVRA</sequence>